<feature type="domain" description="CCHC-type" evidence="2">
    <location>
        <begin position="272"/>
        <end position="287"/>
    </location>
</feature>
<dbReference type="Pfam" id="PF00098">
    <property type="entry name" value="zf-CCHC"/>
    <property type="match status" value="7"/>
</dbReference>
<dbReference type="GO" id="GO:0003676">
    <property type="term" value="F:nucleic acid binding"/>
    <property type="evidence" value="ECO:0007669"/>
    <property type="project" value="InterPro"/>
</dbReference>
<feature type="domain" description="CCHC-type" evidence="2">
    <location>
        <begin position="229"/>
        <end position="242"/>
    </location>
</feature>
<dbReference type="SMART" id="SM00343">
    <property type="entry name" value="ZnF_C2HC"/>
    <property type="match status" value="7"/>
</dbReference>
<reference evidence="3" key="1">
    <citation type="submission" date="2022-10" db="EMBL/GenBank/DDBJ databases">
        <title>Determination and structural analysis of whole genome sequence of Sarocladium strictum F4-1.</title>
        <authorList>
            <person name="Hu L."/>
            <person name="Jiang Y."/>
        </authorList>
    </citation>
    <scope>NUCLEOTIDE SEQUENCE</scope>
    <source>
        <strain evidence="3">F4-1</strain>
    </source>
</reference>
<dbReference type="InterPro" id="IPR001878">
    <property type="entry name" value="Znf_CCHC"/>
</dbReference>
<dbReference type="SUPFAM" id="SSF57756">
    <property type="entry name" value="Retrovirus zinc finger-like domains"/>
    <property type="match status" value="4"/>
</dbReference>
<dbReference type="AlphaFoldDB" id="A0AA39GHC7"/>
<dbReference type="EMBL" id="JAPDFR010000004">
    <property type="protein sequence ID" value="KAK0387370.1"/>
    <property type="molecule type" value="Genomic_DNA"/>
</dbReference>
<keyword evidence="4" id="KW-1185">Reference proteome</keyword>
<keyword evidence="1" id="KW-0862">Zinc</keyword>
<feature type="domain" description="CCHC-type" evidence="2">
    <location>
        <begin position="119"/>
        <end position="133"/>
    </location>
</feature>
<protein>
    <recommendedName>
        <fullName evidence="2">CCHC-type domain-containing protein</fullName>
    </recommendedName>
</protein>
<keyword evidence="1" id="KW-0479">Metal-binding</keyword>
<dbReference type="InterPro" id="IPR051714">
    <property type="entry name" value="Znf_CCHC_NABP"/>
</dbReference>
<evidence type="ECO:0000259" key="2">
    <source>
        <dbReference type="PROSITE" id="PS50158"/>
    </source>
</evidence>
<evidence type="ECO:0000256" key="1">
    <source>
        <dbReference type="PROSITE-ProRule" id="PRU00047"/>
    </source>
</evidence>
<evidence type="ECO:0000313" key="3">
    <source>
        <dbReference type="EMBL" id="KAK0387370.1"/>
    </source>
</evidence>
<gene>
    <name evidence="3" type="ORF">NLU13_5683</name>
</gene>
<name>A0AA39GHC7_SARSR</name>
<feature type="domain" description="CCHC-type" evidence="2">
    <location>
        <begin position="163"/>
        <end position="177"/>
    </location>
</feature>
<dbReference type="Proteomes" id="UP001175261">
    <property type="component" value="Unassembled WGS sequence"/>
</dbReference>
<dbReference type="InterPro" id="IPR036875">
    <property type="entry name" value="Znf_CCHC_sf"/>
</dbReference>
<feature type="domain" description="CCHC-type" evidence="2">
    <location>
        <begin position="139"/>
        <end position="153"/>
    </location>
</feature>
<proteinExistence type="predicted"/>
<dbReference type="PROSITE" id="PS51257">
    <property type="entry name" value="PROKAR_LIPOPROTEIN"/>
    <property type="match status" value="1"/>
</dbReference>
<feature type="domain" description="CCHC-type" evidence="2">
    <location>
        <begin position="192"/>
        <end position="207"/>
    </location>
</feature>
<feature type="domain" description="CCHC-type" evidence="2">
    <location>
        <begin position="247"/>
        <end position="263"/>
    </location>
</feature>
<dbReference type="GO" id="GO:0008270">
    <property type="term" value="F:zinc ion binding"/>
    <property type="evidence" value="ECO:0007669"/>
    <property type="project" value="UniProtKB-KW"/>
</dbReference>
<accession>A0AA39GHC7</accession>
<evidence type="ECO:0000313" key="4">
    <source>
        <dbReference type="Proteomes" id="UP001175261"/>
    </source>
</evidence>
<comment type="caution">
    <text evidence="3">The sequence shown here is derived from an EMBL/GenBank/DDBJ whole genome shotgun (WGS) entry which is preliminary data.</text>
</comment>
<organism evidence="3 4">
    <name type="scientific">Sarocladium strictum</name>
    <name type="common">Black bundle disease fungus</name>
    <name type="synonym">Acremonium strictum</name>
    <dbReference type="NCBI Taxonomy" id="5046"/>
    <lineage>
        <taxon>Eukaryota</taxon>
        <taxon>Fungi</taxon>
        <taxon>Dikarya</taxon>
        <taxon>Ascomycota</taxon>
        <taxon>Pezizomycotina</taxon>
        <taxon>Sordariomycetes</taxon>
        <taxon>Hypocreomycetidae</taxon>
        <taxon>Hypocreales</taxon>
        <taxon>Sarocladiaceae</taxon>
        <taxon>Sarocladium</taxon>
    </lineage>
</organism>
<dbReference type="PROSITE" id="PS50158">
    <property type="entry name" value="ZF_CCHC"/>
    <property type="match status" value="7"/>
</dbReference>
<sequence>MTQCVKVCSFAPCWTVTISCQRLTHCTRCVPPVPLPHRKVNRLQAKTHSPTISKSKVFRGPPANSDLNPHNQQSFFMLPARLVTRSAHSHHYHRSLFPQNKFSTSITKMDYSQPRGGACYSCGNPGHQARDCPTKGPAKCYNCGNEGHMSRDCGEPMKDNKSCYKCGQAGHISRDCPMGGAPGGGMGGSTECYKCGEIGHIARNCPKSGFGNSYGGGGAGFGGGAGKTCYSCGGYGHMSRECVNGMKCYNCGESGHYSRDCPKESAGGEKICYKCQQSGHVQAQCPNN</sequence>
<keyword evidence="1" id="KW-0863">Zinc-finger</keyword>
<dbReference type="PANTHER" id="PTHR23002">
    <property type="entry name" value="ZINC FINGER CCHC DOMAIN CONTAINING PROTEIN"/>
    <property type="match status" value="1"/>
</dbReference>
<dbReference type="Gene3D" id="4.10.60.10">
    <property type="entry name" value="Zinc finger, CCHC-type"/>
    <property type="match status" value="5"/>
</dbReference>